<evidence type="ECO:0000256" key="3">
    <source>
        <dbReference type="ARBA" id="ARBA00023125"/>
    </source>
</evidence>
<dbReference type="InterPro" id="IPR036271">
    <property type="entry name" value="Tet_transcr_reg_TetR-rel_C_sf"/>
</dbReference>
<keyword evidence="4" id="KW-0804">Transcription</keyword>
<feature type="domain" description="HTH tetR-type" evidence="6">
    <location>
        <begin position="18"/>
        <end position="78"/>
    </location>
</feature>
<dbReference type="InterPro" id="IPR023772">
    <property type="entry name" value="DNA-bd_HTH_TetR-type_CS"/>
</dbReference>
<dbReference type="Gene3D" id="1.10.10.60">
    <property type="entry name" value="Homeodomain-like"/>
    <property type="match status" value="1"/>
</dbReference>
<dbReference type="EMBL" id="CP018080">
    <property type="protein sequence ID" value="APE45892.1"/>
    <property type="molecule type" value="Genomic_DNA"/>
</dbReference>
<dbReference type="PROSITE" id="PS01081">
    <property type="entry name" value="HTH_TETR_1"/>
    <property type="match status" value="1"/>
</dbReference>
<dbReference type="KEGG" id="suam:BOO69_20195"/>
<name>A0A1J0WNF9_9RHOB</name>
<dbReference type="PROSITE" id="PS50977">
    <property type="entry name" value="HTH_TETR_2"/>
    <property type="match status" value="1"/>
</dbReference>
<dbReference type="InterPro" id="IPR050109">
    <property type="entry name" value="HTH-type_TetR-like_transc_reg"/>
</dbReference>
<dbReference type="InterPro" id="IPR041490">
    <property type="entry name" value="KstR2_TetR_C"/>
</dbReference>
<evidence type="ECO:0000256" key="2">
    <source>
        <dbReference type="ARBA" id="ARBA00023015"/>
    </source>
</evidence>
<evidence type="ECO:0000256" key="4">
    <source>
        <dbReference type="ARBA" id="ARBA00023163"/>
    </source>
</evidence>
<gene>
    <name evidence="7" type="ORF">BOO69_20195</name>
</gene>
<organism evidence="7 8">
    <name type="scientific">Sulfitobacter alexandrii</name>
    <dbReference type="NCBI Taxonomy" id="1917485"/>
    <lineage>
        <taxon>Bacteria</taxon>
        <taxon>Pseudomonadati</taxon>
        <taxon>Pseudomonadota</taxon>
        <taxon>Alphaproteobacteria</taxon>
        <taxon>Rhodobacterales</taxon>
        <taxon>Roseobacteraceae</taxon>
        <taxon>Sulfitobacter</taxon>
    </lineage>
</organism>
<evidence type="ECO:0000313" key="7">
    <source>
        <dbReference type="EMBL" id="APE45892.1"/>
    </source>
</evidence>
<dbReference type="Pfam" id="PF00440">
    <property type="entry name" value="TetR_N"/>
    <property type="match status" value="1"/>
</dbReference>
<keyword evidence="2" id="KW-0805">Transcription regulation</keyword>
<sequence>MNEISWGRKTKDSKRQQKLKRRVLLDTAAHEFTTKGYSETSINDLADLLDVSKPALYYYVKNKEDILLQCVEISLELIMDIFERVNDLALSGIERVRAYFQNYATICTGDYGYALIREGNKHLGPENKAKMRKIMEKGQEAVEGLIDAGVKEGSIAPCEAKYVAYVLFSTFNQMAFWYSPEGDKSEAEIADQLLKIVFSGIEPRK</sequence>
<dbReference type="AlphaFoldDB" id="A0A1J0WNF9"/>
<accession>A0A1J0WNF9</accession>
<keyword evidence="1" id="KW-0678">Repressor</keyword>
<reference evidence="7 8" key="1">
    <citation type="submission" date="2016-11" db="EMBL/GenBank/DDBJ databases">
        <title>Complete genome sequence of Sulfitobacter sp. AM1-D1, a toxic bacteria associated with marine dinoflagellate Alexandrium minutum in East China Sea.</title>
        <authorList>
            <person name="Yang Q."/>
            <person name="Zhang X."/>
            <person name="Tian X."/>
        </authorList>
    </citation>
    <scope>NUCLEOTIDE SEQUENCE [LARGE SCALE GENOMIC DNA]</scope>
    <source>
        <strain evidence="7 8">AM1-D1</strain>
        <plasmid evidence="7 8">unnamed4</plasmid>
    </source>
</reference>
<evidence type="ECO:0000256" key="1">
    <source>
        <dbReference type="ARBA" id="ARBA00022491"/>
    </source>
</evidence>
<evidence type="ECO:0000313" key="8">
    <source>
        <dbReference type="Proteomes" id="UP000181897"/>
    </source>
</evidence>
<dbReference type="Proteomes" id="UP000181897">
    <property type="component" value="Plasmid unnamed4"/>
</dbReference>
<dbReference type="Gene3D" id="1.10.357.10">
    <property type="entry name" value="Tetracycline Repressor, domain 2"/>
    <property type="match status" value="1"/>
</dbReference>
<keyword evidence="8" id="KW-1185">Reference proteome</keyword>
<dbReference type="GO" id="GO:0003700">
    <property type="term" value="F:DNA-binding transcription factor activity"/>
    <property type="evidence" value="ECO:0007669"/>
    <property type="project" value="TreeGrafter"/>
</dbReference>
<dbReference type="InterPro" id="IPR001647">
    <property type="entry name" value="HTH_TetR"/>
</dbReference>
<dbReference type="PANTHER" id="PTHR30055">
    <property type="entry name" value="HTH-TYPE TRANSCRIPTIONAL REGULATOR RUTR"/>
    <property type="match status" value="1"/>
</dbReference>
<dbReference type="SUPFAM" id="SSF48498">
    <property type="entry name" value="Tetracyclin repressor-like, C-terminal domain"/>
    <property type="match status" value="1"/>
</dbReference>
<dbReference type="InterPro" id="IPR009057">
    <property type="entry name" value="Homeodomain-like_sf"/>
</dbReference>
<keyword evidence="7" id="KW-0614">Plasmid</keyword>
<proteinExistence type="predicted"/>
<keyword evidence="3 5" id="KW-0238">DNA-binding</keyword>
<dbReference type="PANTHER" id="PTHR30055:SF175">
    <property type="entry name" value="HTH-TYPE TRANSCRIPTIONAL REPRESSOR KSTR2"/>
    <property type="match status" value="1"/>
</dbReference>
<feature type="DNA-binding region" description="H-T-H motif" evidence="5">
    <location>
        <begin position="41"/>
        <end position="60"/>
    </location>
</feature>
<evidence type="ECO:0000256" key="5">
    <source>
        <dbReference type="PROSITE-ProRule" id="PRU00335"/>
    </source>
</evidence>
<geneLocation type="plasmid" evidence="7 8">
    <name>unnamed4</name>
</geneLocation>
<dbReference type="SUPFAM" id="SSF46689">
    <property type="entry name" value="Homeodomain-like"/>
    <property type="match status" value="1"/>
</dbReference>
<dbReference type="PRINTS" id="PR00455">
    <property type="entry name" value="HTHTETR"/>
</dbReference>
<dbReference type="GO" id="GO:0000976">
    <property type="term" value="F:transcription cis-regulatory region binding"/>
    <property type="evidence" value="ECO:0007669"/>
    <property type="project" value="TreeGrafter"/>
</dbReference>
<dbReference type="RefSeq" id="WP_071974204.1">
    <property type="nucleotide sequence ID" value="NZ_CP018080.1"/>
</dbReference>
<protein>
    <recommendedName>
        <fullName evidence="6">HTH tetR-type domain-containing protein</fullName>
    </recommendedName>
</protein>
<dbReference type="Pfam" id="PF17932">
    <property type="entry name" value="TetR_C_24"/>
    <property type="match status" value="1"/>
</dbReference>
<evidence type="ECO:0000259" key="6">
    <source>
        <dbReference type="PROSITE" id="PS50977"/>
    </source>
</evidence>